<reference evidence="2" key="1">
    <citation type="submission" date="2020-05" db="EMBL/GenBank/DDBJ databases">
        <authorList>
            <person name="Chiriac C."/>
            <person name="Salcher M."/>
            <person name="Ghai R."/>
            <person name="Kavagutti S V."/>
        </authorList>
    </citation>
    <scope>NUCLEOTIDE SEQUENCE</scope>
</reference>
<dbReference type="SUPFAM" id="SSF51905">
    <property type="entry name" value="FAD/NAD(P)-binding domain"/>
    <property type="match status" value="1"/>
</dbReference>
<evidence type="ECO:0000313" key="2">
    <source>
        <dbReference type="EMBL" id="CAB4638237.1"/>
    </source>
</evidence>
<dbReference type="EMBL" id="CAEZVQ010000093">
    <property type="protein sequence ID" value="CAB4638237.1"/>
    <property type="molecule type" value="Genomic_DNA"/>
</dbReference>
<dbReference type="Pfam" id="PF01593">
    <property type="entry name" value="Amino_oxidase"/>
    <property type="match status" value="1"/>
</dbReference>
<dbReference type="GO" id="GO:0016491">
    <property type="term" value="F:oxidoreductase activity"/>
    <property type="evidence" value="ECO:0007669"/>
    <property type="project" value="InterPro"/>
</dbReference>
<accession>A0A6J6JLK6</accession>
<evidence type="ECO:0000259" key="1">
    <source>
        <dbReference type="Pfam" id="PF01593"/>
    </source>
</evidence>
<name>A0A6J6JLK6_9ZZZZ</name>
<dbReference type="InterPro" id="IPR002937">
    <property type="entry name" value="Amino_oxidase"/>
</dbReference>
<dbReference type="InterPro" id="IPR036188">
    <property type="entry name" value="FAD/NAD-bd_sf"/>
</dbReference>
<feature type="domain" description="Amine oxidase" evidence="1">
    <location>
        <begin position="5"/>
        <end position="82"/>
    </location>
</feature>
<protein>
    <submittedName>
        <fullName evidence="2">Unannotated protein</fullName>
    </submittedName>
</protein>
<sequence>MIDGDLEDLARTQLRSWWGPQVDAWTHLRTYKIPHGQPGQDAPFSPKKKVSLGEGLYVCGDHRDTGSTQGAMYSGRRCAELVAQQVRLSV</sequence>
<organism evidence="2">
    <name type="scientific">freshwater metagenome</name>
    <dbReference type="NCBI Taxonomy" id="449393"/>
    <lineage>
        <taxon>unclassified sequences</taxon>
        <taxon>metagenomes</taxon>
        <taxon>ecological metagenomes</taxon>
    </lineage>
</organism>
<proteinExistence type="predicted"/>
<gene>
    <name evidence="2" type="ORF">UFOPK2086_00768</name>
</gene>
<dbReference type="AlphaFoldDB" id="A0A6J6JLK6"/>
<dbReference type="PANTHER" id="PTHR42841">
    <property type="entry name" value="AMINE OXIDASE"/>
    <property type="match status" value="1"/>
</dbReference>